<sequence length="399" mass="42477">MDKKWYLNKNLLRLWTGVMVSYLGDALFLVAFMWIAVTRGSIGAPAIIIALQTLPMVLFGPFVGVMIDRLPKRRLMIGSDLIRAIILFLVLIAEQSGLLAIWHLYILAFVLGVFELIYRPLIRILIPTLVSTDVLASANSLLLGTQQLTSIFGAIAGGVIVGAIGPQVALALDAATFLFAAGMIFLVEFAPSLRQSQSGKGKGVSGILTDVLGGIRYVTSRRDILTLLLTITGLNLAVSPVNALLPAYATKVLESGSFLLGMLYGAEGLGMLLGNILISMLASRISLSMSIGIGLGVMATGVMGLALSQIPFLSLGFYFLAGLGVPLVFTTTFTHLQKTVSLEYQGRVFALQQSTATLAVPVASFLTAAMVNIFSIRDLFIIASIALLIVAVLAVPKMV</sequence>
<proteinExistence type="predicted"/>
<evidence type="ECO:0000256" key="3">
    <source>
        <dbReference type="ARBA" id="ARBA00022692"/>
    </source>
</evidence>
<keyword evidence="3 6" id="KW-0812">Transmembrane</keyword>
<keyword evidence="4 6" id="KW-1133">Transmembrane helix</keyword>
<protein>
    <submittedName>
        <fullName evidence="8">MFS transporter</fullName>
    </submittedName>
</protein>
<dbReference type="InterPro" id="IPR036259">
    <property type="entry name" value="MFS_trans_sf"/>
</dbReference>
<evidence type="ECO:0000256" key="2">
    <source>
        <dbReference type="ARBA" id="ARBA00022475"/>
    </source>
</evidence>
<evidence type="ECO:0000256" key="4">
    <source>
        <dbReference type="ARBA" id="ARBA00022989"/>
    </source>
</evidence>
<evidence type="ECO:0000259" key="7">
    <source>
        <dbReference type="PROSITE" id="PS50850"/>
    </source>
</evidence>
<dbReference type="RefSeq" id="WP_207566007.1">
    <property type="nucleotide sequence ID" value="NZ_CP071446.1"/>
</dbReference>
<keyword evidence="9" id="KW-1185">Reference proteome</keyword>
<dbReference type="InterPro" id="IPR020846">
    <property type="entry name" value="MFS_dom"/>
</dbReference>
<evidence type="ECO:0000256" key="5">
    <source>
        <dbReference type="ARBA" id="ARBA00023136"/>
    </source>
</evidence>
<dbReference type="EMBL" id="CP071446">
    <property type="protein sequence ID" value="QTA37282.1"/>
    <property type="molecule type" value="Genomic_DNA"/>
</dbReference>
<feature type="transmembrane region" description="Helical" evidence="6">
    <location>
        <begin position="290"/>
        <end position="310"/>
    </location>
</feature>
<feature type="transmembrane region" description="Helical" evidence="6">
    <location>
        <begin position="257"/>
        <end position="278"/>
    </location>
</feature>
<keyword evidence="5 6" id="KW-0472">Membrane</keyword>
<evidence type="ECO:0000256" key="1">
    <source>
        <dbReference type="ARBA" id="ARBA00004651"/>
    </source>
</evidence>
<feature type="transmembrane region" description="Helical" evidence="6">
    <location>
        <begin position="170"/>
        <end position="190"/>
    </location>
</feature>
<dbReference type="PANTHER" id="PTHR23513">
    <property type="entry name" value="INTEGRAL MEMBRANE EFFLUX PROTEIN-RELATED"/>
    <property type="match status" value="1"/>
</dbReference>
<feature type="transmembrane region" description="Helical" evidence="6">
    <location>
        <begin position="316"/>
        <end position="336"/>
    </location>
</feature>
<evidence type="ECO:0000313" key="8">
    <source>
        <dbReference type="EMBL" id="QTA37282.1"/>
    </source>
</evidence>
<feature type="transmembrane region" description="Helical" evidence="6">
    <location>
        <begin position="42"/>
        <end position="63"/>
    </location>
</feature>
<feature type="domain" description="Major facilitator superfamily (MFS) profile" evidence="7">
    <location>
        <begin position="221"/>
        <end position="399"/>
    </location>
</feature>
<feature type="transmembrane region" description="Helical" evidence="6">
    <location>
        <begin position="379"/>
        <end position="396"/>
    </location>
</feature>
<dbReference type="PROSITE" id="PS50850">
    <property type="entry name" value="MFS"/>
    <property type="match status" value="2"/>
</dbReference>
<dbReference type="SUPFAM" id="SSF103473">
    <property type="entry name" value="MFS general substrate transporter"/>
    <property type="match status" value="1"/>
</dbReference>
<dbReference type="Proteomes" id="UP000671862">
    <property type="component" value="Chromosome"/>
</dbReference>
<feature type="transmembrane region" description="Helical" evidence="6">
    <location>
        <begin position="12"/>
        <end position="36"/>
    </location>
</feature>
<dbReference type="InterPro" id="IPR011701">
    <property type="entry name" value="MFS"/>
</dbReference>
<dbReference type="CDD" id="cd06173">
    <property type="entry name" value="MFS_MefA_like"/>
    <property type="match status" value="1"/>
</dbReference>
<dbReference type="PRINTS" id="PR01988">
    <property type="entry name" value="EXPORTERBACE"/>
</dbReference>
<evidence type="ECO:0000256" key="6">
    <source>
        <dbReference type="SAM" id="Phobius"/>
    </source>
</evidence>
<feature type="transmembrane region" description="Helical" evidence="6">
    <location>
        <begin position="139"/>
        <end position="164"/>
    </location>
</feature>
<keyword evidence="2" id="KW-1003">Cell membrane</keyword>
<dbReference type="PANTHER" id="PTHR23513:SF6">
    <property type="entry name" value="MAJOR FACILITATOR SUPERFAMILY ASSOCIATED DOMAIN-CONTAINING PROTEIN"/>
    <property type="match status" value="1"/>
</dbReference>
<organism evidence="8 9">
    <name type="scientific">Thermosipho ferrireducens</name>
    <dbReference type="NCBI Taxonomy" id="2571116"/>
    <lineage>
        <taxon>Bacteria</taxon>
        <taxon>Thermotogati</taxon>
        <taxon>Thermotogota</taxon>
        <taxon>Thermotogae</taxon>
        <taxon>Thermotogales</taxon>
        <taxon>Fervidobacteriaceae</taxon>
        <taxon>Thermosipho</taxon>
    </lineage>
</organism>
<dbReference type="Pfam" id="PF07690">
    <property type="entry name" value="MFS_1"/>
    <property type="match status" value="1"/>
</dbReference>
<gene>
    <name evidence="8" type="ORF">JYK00_05930</name>
</gene>
<feature type="domain" description="Major facilitator superfamily (MFS) profile" evidence="7">
    <location>
        <begin position="1"/>
        <end position="194"/>
    </location>
</feature>
<reference evidence="8 9" key="1">
    <citation type="submission" date="2021-03" db="EMBL/GenBank/DDBJ databases">
        <title>Thermosipho ferrireducens sp.nov., an anaerobic thermophilic iron-reducing bacterium isolated from a deep-sea hydrothermal sulfide deposits.</title>
        <authorList>
            <person name="Zeng X."/>
            <person name="Chen Y."/>
            <person name="Shao Z."/>
        </authorList>
    </citation>
    <scope>NUCLEOTIDE SEQUENCE [LARGE SCALE GENOMIC DNA]</scope>
    <source>
        <strain evidence="8 9">JL129W03</strain>
    </source>
</reference>
<dbReference type="Gene3D" id="1.20.1250.20">
    <property type="entry name" value="MFS general substrate transporter like domains"/>
    <property type="match status" value="1"/>
</dbReference>
<evidence type="ECO:0000313" key="9">
    <source>
        <dbReference type="Proteomes" id="UP000671862"/>
    </source>
</evidence>
<dbReference type="InterPro" id="IPR022324">
    <property type="entry name" value="Bacilysin_exporter_BacE_put"/>
</dbReference>
<comment type="subcellular location">
    <subcellularLocation>
        <location evidence="1">Cell membrane</location>
        <topology evidence="1">Multi-pass membrane protein</topology>
    </subcellularLocation>
</comment>
<feature type="transmembrane region" description="Helical" evidence="6">
    <location>
        <begin position="224"/>
        <end position="245"/>
    </location>
</feature>
<feature type="transmembrane region" description="Helical" evidence="6">
    <location>
        <begin position="348"/>
        <end position="373"/>
    </location>
</feature>
<name>A0ABX7S4C6_9BACT</name>
<accession>A0ABX7S4C6</accession>